<dbReference type="PANTHER" id="PTHR15744:SF0">
    <property type="entry name" value="KH HOMOLOGY DOMAIN-CONTAINING PROTEIN 4"/>
    <property type="match status" value="1"/>
</dbReference>
<feature type="region of interest" description="Disordered" evidence="2">
    <location>
        <begin position="286"/>
        <end position="350"/>
    </location>
</feature>
<evidence type="ECO:0000259" key="3">
    <source>
        <dbReference type="SMART" id="SM00322"/>
    </source>
</evidence>
<feature type="region of interest" description="Disordered" evidence="2">
    <location>
        <begin position="1"/>
        <end position="45"/>
    </location>
</feature>
<name>M5FUX9_DACPD</name>
<dbReference type="FunFam" id="3.30.1370.10:FF:000051">
    <property type="entry name" value="Putative kh domain-containing protein"/>
    <property type="match status" value="1"/>
</dbReference>
<dbReference type="GO" id="GO:0003723">
    <property type="term" value="F:RNA binding"/>
    <property type="evidence" value="ECO:0007669"/>
    <property type="project" value="UniProtKB-UniRule"/>
</dbReference>
<feature type="compositionally biased region" description="Basic and acidic residues" evidence="2">
    <location>
        <begin position="1"/>
        <end position="12"/>
    </location>
</feature>
<dbReference type="InterPro" id="IPR036612">
    <property type="entry name" value="KH_dom_type_1_sf"/>
</dbReference>
<dbReference type="OrthoDB" id="397265at2759"/>
<dbReference type="CDD" id="cd22385">
    <property type="entry name" value="KH-I_KHDC4_rpt1"/>
    <property type="match status" value="1"/>
</dbReference>
<sequence length="399" mass="43190">MSTTDRKRKWDQPGDEDTPYKIPKRESAPAVNDEETEGPKSAEAASAAAAIAAKIAAQFSGGGGGAAAAIHDPFDGEFTKNIEINDLRNRYVLTKGTTQQEISVETGASVTTKGTWYPDKTKASERDPPLYLHVSAKTKESLDRAVAKIDELMNQELGPLVEDRRRDERRERRKWPEEKLPIGLAVLRNFNVRAKVVGPAGAFVKYIQQETQTRVQIKGQGSGFYETETGQESDEPMHIHLTGPDEGQLARAKELAEDLLIVVREEHAKAQTALNQQQIGQMGYYPQQQGYGAGYPPPPSDAPPPPPDAPPPPPPEDGAPPPPPGAPPAAPPPPDGMAGAAATAGAPAQGSQDYTAYWASLGYDVNSEQFKQWQAQQQQQYAQYYAQYGTAPTGQQPPS</sequence>
<gene>
    <name evidence="4" type="ORF">DACRYDRAFT_82492</name>
</gene>
<dbReference type="Pfam" id="PF22675">
    <property type="entry name" value="KH-I_KHDC4-BBP"/>
    <property type="match status" value="1"/>
</dbReference>
<feature type="compositionally biased region" description="Low complexity" evidence="2">
    <location>
        <begin position="336"/>
        <end position="350"/>
    </location>
</feature>
<evidence type="ECO:0000313" key="4">
    <source>
        <dbReference type="EMBL" id="EJT99349.1"/>
    </source>
</evidence>
<proteinExistence type="predicted"/>
<dbReference type="Pfam" id="PF23469">
    <property type="entry name" value="KH_12"/>
    <property type="match status" value="1"/>
</dbReference>
<feature type="compositionally biased region" description="Pro residues" evidence="2">
    <location>
        <begin position="295"/>
        <end position="335"/>
    </location>
</feature>
<protein>
    <recommendedName>
        <fullName evidence="3">K Homology domain-containing protein</fullName>
    </recommendedName>
</protein>
<dbReference type="HOGENOM" id="CLU_040265_1_0_1"/>
<dbReference type="GeneID" id="63691636"/>
<dbReference type="Proteomes" id="UP000030653">
    <property type="component" value="Unassembled WGS sequence"/>
</dbReference>
<dbReference type="InterPro" id="IPR056149">
    <property type="entry name" value="PRP5/DDX46/KHDC4_KH"/>
</dbReference>
<accession>M5FUX9</accession>
<dbReference type="FunFam" id="3.30.1370.10:FF:000037">
    <property type="entry name" value="KH domain protein"/>
    <property type="match status" value="1"/>
</dbReference>
<dbReference type="CDD" id="cd22386">
    <property type="entry name" value="KH-I_KHDC4_rpt2"/>
    <property type="match status" value="1"/>
</dbReference>
<dbReference type="GO" id="GO:0005634">
    <property type="term" value="C:nucleus"/>
    <property type="evidence" value="ECO:0007669"/>
    <property type="project" value="InterPro"/>
</dbReference>
<dbReference type="InterPro" id="IPR055256">
    <property type="entry name" value="KH_1_KHDC4/BBP-like"/>
</dbReference>
<dbReference type="OMA" id="AYAQYWA"/>
<evidence type="ECO:0000256" key="1">
    <source>
        <dbReference type="PROSITE-ProRule" id="PRU00117"/>
    </source>
</evidence>
<dbReference type="SUPFAM" id="SSF54791">
    <property type="entry name" value="Eukaryotic type KH-domain (KH-domain type I)"/>
    <property type="match status" value="2"/>
</dbReference>
<dbReference type="AlphaFoldDB" id="M5FUX9"/>
<keyword evidence="5" id="KW-1185">Reference proteome</keyword>
<evidence type="ECO:0000313" key="5">
    <source>
        <dbReference type="Proteomes" id="UP000030653"/>
    </source>
</evidence>
<dbReference type="Gene3D" id="3.30.1370.10">
    <property type="entry name" value="K Homology domain, type 1"/>
    <property type="match status" value="2"/>
</dbReference>
<dbReference type="InterPro" id="IPR047890">
    <property type="entry name" value="KHDC4_KH-I_first"/>
</dbReference>
<evidence type="ECO:0000256" key="2">
    <source>
        <dbReference type="SAM" id="MobiDB-lite"/>
    </source>
</evidence>
<dbReference type="RefSeq" id="XP_040626247.1">
    <property type="nucleotide sequence ID" value="XM_040776574.1"/>
</dbReference>
<dbReference type="PANTHER" id="PTHR15744">
    <property type="entry name" value="BLOM7"/>
    <property type="match status" value="1"/>
</dbReference>
<dbReference type="EMBL" id="JH795870">
    <property type="protein sequence ID" value="EJT99349.1"/>
    <property type="molecule type" value="Genomic_DNA"/>
</dbReference>
<dbReference type="InterPro" id="IPR047889">
    <property type="entry name" value="KHDC4_KH-I_second"/>
</dbReference>
<dbReference type="InterPro" id="IPR031121">
    <property type="entry name" value="RIK/BLOM7"/>
</dbReference>
<reference evidence="4 5" key="1">
    <citation type="journal article" date="2012" name="Science">
        <title>The Paleozoic origin of enzymatic lignin decomposition reconstructed from 31 fungal genomes.</title>
        <authorList>
            <person name="Floudas D."/>
            <person name="Binder M."/>
            <person name="Riley R."/>
            <person name="Barry K."/>
            <person name="Blanchette R.A."/>
            <person name="Henrissat B."/>
            <person name="Martinez A.T."/>
            <person name="Otillar R."/>
            <person name="Spatafora J.W."/>
            <person name="Yadav J.S."/>
            <person name="Aerts A."/>
            <person name="Benoit I."/>
            <person name="Boyd A."/>
            <person name="Carlson A."/>
            <person name="Copeland A."/>
            <person name="Coutinho P.M."/>
            <person name="de Vries R.P."/>
            <person name="Ferreira P."/>
            <person name="Findley K."/>
            <person name="Foster B."/>
            <person name="Gaskell J."/>
            <person name="Glotzer D."/>
            <person name="Gorecki P."/>
            <person name="Heitman J."/>
            <person name="Hesse C."/>
            <person name="Hori C."/>
            <person name="Igarashi K."/>
            <person name="Jurgens J.A."/>
            <person name="Kallen N."/>
            <person name="Kersten P."/>
            <person name="Kohler A."/>
            <person name="Kuees U."/>
            <person name="Kumar T.K.A."/>
            <person name="Kuo A."/>
            <person name="LaButti K."/>
            <person name="Larrondo L.F."/>
            <person name="Lindquist E."/>
            <person name="Ling A."/>
            <person name="Lombard V."/>
            <person name="Lucas S."/>
            <person name="Lundell T."/>
            <person name="Martin R."/>
            <person name="McLaughlin D.J."/>
            <person name="Morgenstern I."/>
            <person name="Morin E."/>
            <person name="Murat C."/>
            <person name="Nagy L.G."/>
            <person name="Nolan M."/>
            <person name="Ohm R.A."/>
            <person name="Patyshakuliyeva A."/>
            <person name="Rokas A."/>
            <person name="Ruiz-Duenas F.J."/>
            <person name="Sabat G."/>
            <person name="Salamov A."/>
            <person name="Samejima M."/>
            <person name="Schmutz J."/>
            <person name="Slot J.C."/>
            <person name="St John F."/>
            <person name="Stenlid J."/>
            <person name="Sun H."/>
            <person name="Sun S."/>
            <person name="Syed K."/>
            <person name="Tsang A."/>
            <person name="Wiebenga A."/>
            <person name="Young D."/>
            <person name="Pisabarro A."/>
            <person name="Eastwood D.C."/>
            <person name="Martin F."/>
            <person name="Cullen D."/>
            <person name="Grigoriev I.V."/>
            <person name="Hibbett D.S."/>
        </authorList>
    </citation>
    <scope>NUCLEOTIDE SEQUENCE [LARGE SCALE GENOMIC DNA]</scope>
    <source>
        <strain evidence="4 5">DJM-731 SS1</strain>
    </source>
</reference>
<keyword evidence="1" id="KW-0694">RNA-binding</keyword>
<dbReference type="PROSITE" id="PS50084">
    <property type="entry name" value="KH_TYPE_1"/>
    <property type="match status" value="1"/>
</dbReference>
<organism evidence="4 5">
    <name type="scientific">Dacryopinax primogenitus (strain DJM 731)</name>
    <name type="common">Brown rot fungus</name>
    <dbReference type="NCBI Taxonomy" id="1858805"/>
    <lineage>
        <taxon>Eukaryota</taxon>
        <taxon>Fungi</taxon>
        <taxon>Dikarya</taxon>
        <taxon>Basidiomycota</taxon>
        <taxon>Agaricomycotina</taxon>
        <taxon>Dacrymycetes</taxon>
        <taxon>Dacrymycetales</taxon>
        <taxon>Dacrymycetaceae</taxon>
        <taxon>Dacryopinax</taxon>
    </lineage>
</organism>
<feature type="domain" description="K Homology" evidence="3">
    <location>
        <begin position="178"/>
        <end position="261"/>
    </location>
</feature>
<dbReference type="SMART" id="SM00322">
    <property type="entry name" value="KH"/>
    <property type="match status" value="1"/>
</dbReference>
<dbReference type="InterPro" id="IPR004087">
    <property type="entry name" value="KH_dom"/>
</dbReference>